<keyword evidence="1" id="KW-0472">Membrane</keyword>
<name>A0ABX9FCJ7_9BURK</name>
<protein>
    <recommendedName>
        <fullName evidence="4">GlsB/YeaQ/YmgE family stress response membrane protein</fullName>
    </recommendedName>
</protein>
<keyword evidence="3" id="KW-1185">Reference proteome</keyword>
<comment type="caution">
    <text evidence="2">The sequence shown here is derived from an EMBL/GenBank/DDBJ whole genome shotgun (WGS) entry which is preliminary data.</text>
</comment>
<sequence length="89" mass="9876">MGFLAFLVIGGGSSLASWIFYPIKRPIKTSSKQLLFVIILGVIAAITSSYLGQWFELFHSGQMLEWLCAIFAATFVGIIYSVALKQNQR</sequence>
<keyword evidence="1" id="KW-0812">Transmembrane</keyword>
<reference evidence="2 3" key="1">
    <citation type="submission" date="2018-06" db="EMBL/GenBank/DDBJ databases">
        <title>Genome of strain Polynucleobacter sp. FUKU-NW-11.</title>
        <authorList>
            <person name="Hahn M.W."/>
        </authorList>
    </citation>
    <scope>NUCLEOTIDE SEQUENCE [LARGE SCALE GENOMIC DNA]</scope>
    <source>
        <strain evidence="3">FUKU-NW11</strain>
    </source>
</reference>
<feature type="transmembrane region" description="Helical" evidence="1">
    <location>
        <begin position="6"/>
        <end position="23"/>
    </location>
</feature>
<evidence type="ECO:0000313" key="3">
    <source>
        <dbReference type="Proteomes" id="UP000251072"/>
    </source>
</evidence>
<keyword evidence="1" id="KW-1133">Transmembrane helix</keyword>
<dbReference type="Proteomes" id="UP000251072">
    <property type="component" value="Unassembled WGS sequence"/>
</dbReference>
<feature type="transmembrane region" description="Helical" evidence="1">
    <location>
        <begin position="35"/>
        <end position="52"/>
    </location>
</feature>
<feature type="transmembrane region" description="Helical" evidence="1">
    <location>
        <begin position="64"/>
        <end position="84"/>
    </location>
</feature>
<evidence type="ECO:0008006" key="4">
    <source>
        <dbReference type="Google" id="ProtNLM"/>
    </source>
</evidence>
<gene>
    <name evidence="2" type="ORF">DP176_02020</name>
</gene>
<evidence type="ECO:0000256" key="1">
    <source>
        <dbReference type="SAM" id="Phobius"/>
    </source>
</evidence>
<proteinExistence type="predicted"/>
<dbReference type="EMBL" id="QMCH01000001">
    <property type="protein sequence ID" value="RAZ43975.1"/>
    <property type="molecule type" value="Genomic_DNA"/>
</dbReference>
<evidence type="ECO:0000313" key="2">
    <source>
        <dbReference type="EMBL" id="RAZ43975.1"/>
    </source>
</evidence>
<organism evidence="2 3">
    <name type="scientific">Polynucleobacter paneuropaeus</name>
    <dbReference type="NCBI Taxonomy" id="2527775"/>
    <lineage>
        <taxon>Bacteria</taxon>
        <taxon>Pseudomonadati</taxon>
        <taxon>Pseudomonadota</taxon>
        <taxon>Betaproteobacteria</taxon>
        <taxon>Burkholderiales</taxon>
        <taxon>Burkholderiaceae</taxon>
        <taxon>Polynucleobacter</taxon>
    </lineage>
</organism>
<accession>A0ABX9FCJ7</accession>